<dbReference type="EMBL" id="MU007040">
    <property type="protein sequence ID" value="KAF2430218.1"/>
    <property type="molecule type" value="Genomic_DNA"/>
</dbReference>
<sequence>MNNNRKVSAAPAPPAEEEIPPLVDAAAPDRSKIVVARQFIFQHECEAVGLNVERDVVGRLTGIGIIEGVRRALRMPIKTFGTACVFYLRYRYHIATSDEKDPKYDFRDAALACLWLASKAEETPKKSKEILCAARNLTVPIEDHLTPDDESFETPSKVMITLERKLLEIVAFDFRARNSADVLAGLAHETGVQKSTGIAALAICLDVHRTLAVLKQTRQTLALACLELAARFYERDAEIETLMSEALYERVGTSRNEILETIRDLIELYMSHQSLTVSGPRHTLNDFMRVSISLTTEMKEKNLPRYSYY</sequence>
<dbReference type="Gene3D" id="1.10.472.10">
    <property type="entry name" value="Cyclin-like"/>
    <property type="match status" value="2"/>
</dbReference>
<evidence type="ECO:0000313" key="2">
    <source>
        <dbReference type="EMBL" id="KAF2430218.1"/>
    </source>
</evidence>
<feature type="region of interest" description="Disordered" evidence="1">
    <location>
        <begin position="1"/>
        <end position="21"/>
    </location>
</feature>
<dbReference type="GO" id="GO:0016538">
    <property type="term" value="F:cyclin-dependent protein serine/threonine kinase regulator activity"/>
    <property type="evidence" value="ECO:0007669"/>
    <property type="project" value="InterPro"/>
</dbReference>
<keyword evidence="3" id="KW-1185">Reference proteome</keyword>
<proteinExistence type="predicted"/>
<feature type="non-terminal residue" evidence="2">
    <location>
        <position position="309"/>
    </location>
</feature>
<dbReference type="GO" id="GO:0006357">
    <property type="term" value="P:regulation of transcription by RNA polymerase II"/>
    <property type="evidence" value="ECO:0007669"/>
    <property type="project" value="InterPro"/>
</dbReference>
<dbReference type="InterPro" id="IPR036915">
    <property type="entry name" value="Cyclin-like_sf"/>
</dbReference>
<dbReference type="InterPro" id="IPR043198">
    <property type="entry name" value="Cyclin/Ssn8"/>
</dbReference>
<dbReference type="AlphaFoldDB" id="A0A9P4NRR6"/>
<reference evidence="2" key="1">
    <citation type="journal article" date="2020" name="Stud. Mycol.">
        <title>101 Dothideomycetes genomes: a test case for predicting lifestyles and emergence of pathogens.</title>
        <authorList>
            <person name="Haridas S."/>
            <person name="Albert R."/>
            <person name="Binder M."/>
            <person name="Bloem J."/>
            <person name="Labutti K."/>
            <person name="Salamov A."/>
            <person name="Andreopoulos B."/>
            <person name="Baker S."/>
            <person name="Barry K."/>
            <person name="Bills G."/>
            <person name="Bluhm B."/>
            <person name="Cannon C."/>
            <person name="Castanera R."/>
            <person name="Culley D."/>
            <person name="Daum C."/>
            <person name="Ezra D."/>
            <person name="Gonzalez J."/>
            <person name="Henrissat B."/>
            <person name="Kuo A."/>
            <person name="Liang C."/>
            <person name="Lipzen A."/>
            <person name="Lutzoni F."/>
            <person name="Magnuson J."/>
            <person name="Mondo S."/>
            <person name="Nolan M."/>
            <person name="Ohm R."/>
            <person name="Pangilinan J."/>
            <person name="Park H.-J."/>
            <person name="Ramirez L."/>
            <person name="Alfaro M."/>
            <person name="Sun H."/>
            <person name="Tritt A."/>
            <person name="Yoshinaga Y."/>
            <person name="Zwiers L.-H."/>
            <person name="Turgeon B."/>
            <person name="Goodwin S."/>
            <person name="Spatafora J."/>
            <person name="Crous P."/>
            <person name="Grigoriev I."/>
        </authorList>
    </citation>
    <scope>NUCLEOTIDE SEQUENCE</scope>
    <source>
        <strain evidence="2">CBS 130266</strain>
    </source>
</reference>
<dbReference type="PANTHER" id="PTHR10026">
    <property type="entry name" value="CYCLIN"/>
    <property type="match status" value="1"/>
</dbReference>
<evidence type="ECO:0000256" key="1">
    <source>
        <dbReference type="SAM" id="MobiDB-lite"/>
    </source>
</evidence>
<dbReference type="SUPFAM" id="SSF47954">
    <property type="entry name" value="Cyclin-like"/>
    <property type="match status" value="2"/>
</dbReference>
<organism evidence="2 3">
    <name type="scientific">Tothia fuscella</name>
    <dbReference type="NCBI Taxonomy" id="1048955"/>
    <lineage>
        <taxon>Eukaryota</taxon>
        <taxon>Fungi</taxon>
        <taxon>Dikarya</taxon>
        <taxon>Ascomycota</taxon>
        <taxon>Pezizomycotina</taxon>
        <taxon>Dothideomycetes</taxon>
        <taxon>Pleosporomycetidae</taxon>
        <taxon>Venturiales</taxon>
        <taxon>Cylindrosympodiaceae</taxon>
        <taxon>Tothia</taxon>
    </lineage>
</organism>
<comment type="caution">
    <text evidence="2">The sequence shown here is derived from an EMBL/GenBank/DDBJ whole genome shotgun (WGS) entry which is preliminary data.</text>
</comment>
<evidence type="ECO:0008006" key="4">
    <source>
        <dbReference type="Google" id="ProtNLM"/>
    </source>
</evidence>
<evidence type="ECO:0000313" key="3">
    <source>
        <dbReference type="Proteomes" id="UP000800235"/>
    </source>
</evidence>
<dbReference type="OrthoDB" id="4951845at2759"/>
<dbReference type="Proteomes" id="UP000800235">
    <property type="component" value="Unassembled WGS sequence"/>
</dbReference>
<accession>A0A9P4NRR6</accession>
<protein>
    <recommendedName>
        <fullName evidence="4">Cyclin N-terminal domain-containing protein</fullName>
    </recommendedName>
</protein>
<gene>
    <name evidence="2" type="ORF">EJ08DRAFT_589333</name>
</gene>
<name>A0A9P4NRR6_9PEZI</name>